<dbReference type="InterPro" id="IPR053167">
    <property type="entry name" value="Spore_coat_component"/>
</dbReference>
<dbReference type="Pfam" id="PF05229">
    <property type="entry name" value="SCPU"/>
    <property type="match status" value="1"/>
</dbReference>
<dbReference type="InterPro" id="IPR007893">
    <property type="entry name" value="Spore_coat_U/FanG"/>
</dbReference>
<feature type="signal peptide" evidence="1">
    <location>
        <begin position="1"/>
        <end position="23"/>
    </location>
</feature>
<accession>A0A2S0Q566</accession>
<sequence>MIRRFALASAILIAAGSAAPAMAGSSSSNINIGANVVATCTISAVSFGLGIYDPFATSDLVATTSLTTNCTNGASAVITLGQGANPAEGSTDAAPLRRLNGGSSSNMLTYQIFKAAPPSTEIWGNTTATGVSVTGTGAPVTTTLYARVTAGQQNVVPGGFIDNVTATISY</sequence>
<evidence type="ECO:0000313" key="3">
    <source>
        <dbReference type="EMBL" id="AVZ29569.1"/>
    </source>
</evidence>
<evidence type="ECO:0000259" key="2">
    <source>
        <dbReference type="Pfam" id="PF05229"/>
    </source>
</evidence>
<keyword evidence="1" id="KW-0732">Signal</keyword>
<dbReference type="KEGG" id="nsp:BMF81_00270"/>
<reference evidence="3 4" key="1">
    <citation type="submission" date="2017-03" db="EMBL/GenBank/DDBJ databases">
        <title>Comparative genomics of the toxic Baltic Sea cyanobacteria Nodularia spumigena UHCC 0039 and its response on varying salinity.</title>
        <authorList>
            <person name="Teikari J.E."/>
        </authorList>
    </citation>
    <scope>NUCLEOTIDE SEQUENCE [LARGE SCALE GENOMIC DNA]</scope>
    <source>
        <strain evidence="3 4">UHCC 0039</strain>
    </source>
</reference>
<feature type="chain" id="PRO_5015777666" description="Spore coat protein U/FanG domain-containing protein" evidence="1">
    <location>
        <begin position="24"/>
        <end position="170"/>
    </location>
</feature>
<dbReference type="AlphaFoldDB" id="A0A2S0Q566"/>
<evidence type="ECO:0000256" key="1">
    <source>
        <dbReference type="SAM" id="SignalP"/>
    </source>
</evidence>
<name>A0A2S0Q566_NODSP</name>
<dbReference type="PANTHER" id="PTHR37089">
    <property type="entry name" value="PROTEIN U-RELATED"/>
    <property type="match status" value="1"/>
</dbReference>
<feature type="domain" description="Spore coat protein U/FanG" evidence="2">
    <location>
        <begin position="28"/>
        <end position="167"/>
    </location>
</feature>
<proteinExistence type="predicted"/>
<organism evidence="3 4">
    <name type="scientific">Nodularia spumigena UHCC 0039</name>
    <dbReference type="NCBI Taxonomy" id="1914872"/>
    <lineage>
        <taxon>Bacteria</taxon>
        <taxon>Bacillati</taxon>
        <taxon>Cyanobacteriota</taxon>
        <taxon>Cyanophyceae</taxon>
        <taxon>Nostocales</taxon>
        <taxon>Nodulariaceae</taxon>
        <taxon>Nodularia</taxon>
    </lineage>
</organism>
<dbReference type="SMART" id="SM00972">
    <property type="entry name" value="SCPU"/>
    <property type="match status" value="1"/>
</dbReference>
<protein>
    <recommendedName>
        <fullName evidence="2">Spore coat protein U/FanG domain-containing protein</fullName>
    </recommendedName>
</protein>
<dbReference type="EMBL" id="CP020114">
    <property type="protein sequence ID" value="AVZ29569.1"/>
    <property type="molecule type" value="Genomic_DNA"/>
</dbReference>
<evidence type="ECO:0000313" key="4">
    <source>
        <dbReference type="Proteomes" id="UP000244056"/>
    </source>
</evidence>
<dbReference type="GeneID" id="78015678"/>
<gene>
    <name evidence="3" type="ORF">BMF81_00270</name>
</gene>
<dbReference type="Proteomes" id="UP000244056">
    <property type="component" value="Chromosome"/>
</dbReference>
<dbReference type="RefSeq" id="WP_107805788.1">
    <property type="nucleotide sequence ID" value="NZ_CAWNZE010000001.1"/>
</dbReference>